<name>A0A9X1WBR0_9VIBR</name>
<comment type="caution">
    <text evidence="1">The sequence shown here is derived from an EMBL/GenBank/DDBJ whole genome shotgun (WGS) entry which is preliminary data.</text>
</comment>
<reference evidence="1" key="1">
    <citation type="submission" date="2021-11" db="EMBL/GenBank/DDBJ databases">
        <title>Vibrio ZSDE26 sp. nov. and Vibrio ZSDZ34 sp. nov., isolated from coastal seawater in Qingdao.</title>
        <authorList>
            <person name="Zhang P."/>
        </authorList>
    </citation>
    <scope>NUCLEOTIDE SEQUENCE</scope>
    <source>
        <strain evidence="1">ZSDZ34</strain>
    </source>
</reference>
<keyword evidence="2" id="KW-1185">Reference proteome</keyword>
<evidence type="ECO:0000313" key="2">
    <source>
        <dbReference type="Proteomes" id="UP001139488"/>
    </source>
</evidence>
<dbReference type="InterPro" id="IPR009971">
    <property type="entry name" value="DUF1496"/>
</dbReference>
<sequence length="102" mass="11041">MISSVIQKKKLTIVTAFPMLVLLICTAGVVKAKTVTTVGSDAGTALLLSDSKIGKRVCYYNDKAYSLGSVISAEGVVLQCIAEQDFEMNGQLKWRLLKVDKD</sequence>
<dbReference type="RefSeq" id="WP_244355664.1">
    <property type="nucleotide sequence ID" value="NZ_JAJNNZ010000003.1"/>
</dbReference>
<dbReference type="Pfam" id="PF07383">
    <property type="entry name" value="DUF1496"/>
    <property type="match status" value="1"/>
</dbReference>
<dbReference type="EMBL" id="JAJNNZ010000003">
    <property type="protein sequence ID" value="MCJ2376223.1"/>
    <property type="molecule type" value="Genomic_DNA"/>
</dbReference>
<accession>A0A9X1WBR0</accession>
<protein>
    <submittedName>
        <fullName evidence="1">YnjH family protein</fullName>
    </submittedName>
</protein>
<evidence type="ECO:0000313" key="1">
    <source>
        <dbReference type="EMBL" id="MCJ2376223.1"/>
    </source>
</evidence>
<dbReference type="Proteomes" id="UP001139488">
    <property type="component" value="Unassembled WGS sequence"/>
</dbReference>
<proteinExistence type="predicted"/>
<dbReference type="AlphaFoldDB" id="A0A9X1WBR0"/>
<organism evidence="1 2">
    <name type="scientific">Vibrio gelatinilyticus</name>
    <dbReference type="NCBI Taxonomy" id="2893468"/>
    <lineage>
        <taxon>Bacteria</taxon>
        <taxon>Pseudomonadati</taxon>
        <taxon>Pseudomonadota</taxon>
        <taxon>Gammaproteobacteria</taxon>
        <taxon>Vibrionales</taxon>
        <taxon>Vibrionaceae</taxon>
        <taxon>Vibrio</taxon>
    </lineage>
</organism>
<gene>
    <name evidence="1" type="ORF">LNL84_05180</name>
</gene>